<dbReference type="GO" id="GO:0016747">
    <property type="term" value="F:acyltransferase activity, transferring groups other than amino-acyl groups"/>
    <property type="evidence" value="ECO:0007669"/>
    <property type="project" value="InterPro"/>
</dbReference>
<dbReference type="EMBL" id="KZ613943">
    <property type="protein sequence ID" value="PMD42713.1"/>
    <property type="molecule type" value="Genomic_DNA"/>
</dbReference>
<gene>
    <name evidence="4" type="ORF">L207DRAFT_510933</name>
</gene>
<evidence type="ECO:0000256" key="1">
    <source>
        <dbReference type="SAM" id="MobiDB-lite"/>
    </source>
</evidence>
<feature type="transmembrane region" description="Helical" evidence="2">
    <location>
        <begin position="21"/>
        <end position="44"/>
    </location>
</feature>
<dbReference type="AlphaFoldDB" id="A0A2J6RW55"/>
<protein>
    <recommendedName>
        <fullName evidence="3">Acyltransferase 3 domain-containing protein</fullName>
    </recommendedName>
</protein>
<organism evidence="4 5">
    <name type="scientific">Hyaloscypha variabilis (strain UAMH 11265 / GT02V1 / F)</name>
    <name type="common">Meliniomyces variabilis</name>
    <dbReference type="NCBI Taxonomy" id="1149755"/>
    <lineage>
        <taxon>Eukaryota</taxon>
        <taxon>Fungi</taxon>
        <taxon>Dikarya</taxon>
        <taxon>Ascomycota</taxon>
        <taxon>Pezizomycotina</taxon>
        <taxon>Leotiomycetes</taxon>
        <taxon>Helotiales</taxon>
        <taxon>Hyaloscyphaceae</taxon>
        <taxon>Hyaloscypha</taxon>
        <taxon>Hyaloscypha variabilis</taxon>
    </lineage>
</organism>
<feature type="compositionally biased region" description="Polar residues" evidence="1">
    <location>
        <begin position="251"/>
        <end position="263"/>
    </location>
</feature>
<evidence type="ECO:0000313" key="5">
    <source>
        <dbReference type="Proteomes" id="UP000235786"/>
    </source>
</evidence>
<evidence type="ECO:0000313" key="4">
    <source>
        <dbReference type="EMBL" id="PMD42713.1"/>
    </source>
</evidence>
<accession>A0A2J6RW55</accession>
<feature type="transmembrane region" description="Helical" evidence="2">
    <location>
        <begin position="332"/>
        <end position="351"/>
    </location>
</feature>
<evidence type="ECO:0000256" key="2">
    <source>
        <dbReference type="SAM" id="Phobius"/>
    </source>
</evidence>
<feature type="transmembrane region" description="Helical" evidence="2">
    <location>
        <begin position="56"/>
        <end position="76"/>
    </location>
</feature>
<dbReference type="PANTHER" id="PTHR36927:SF4">
    <property type="entry name" value="BLR5718 PROTEIN"/>
    <property type="match status" value="1"/>
</dbReference>
<feature type="transmembrane region" description="Helical" evidence="2">
    <location>
        <begin position="97"/>
        <end position="120"/>
    </location>
</feature>
<dbReference type="InterPro" id="IPR002656">
    <property type="entry name" value="Acyl_transf_3_dom"/>
</dbReference>
<dbReference type="PANTHER" id="PTHR36927">
    <property type="entry name" value="BLR4337 PROTEIN"/>
    <property type="match status" value="1"/>
</dbReference>
<feature type="transmembrane region" description="Helical" evidence="2">
    <location>
        <begin position="371"/>
        <end position="390"/>
    </location>
</feature>
<feature type="transmembrane region" description="Helical" evidence="2">
    <location>
        <begin position="416"/>
        <end position="438"/>
    </location>
</feature>
<proteinExistence type="predicted"/>
<name>A0A2J6RW55_HYAVF</name>
<feature type="transmembrane region" description="Helical" evidence="2">
    <location>
        <begin position="145"/>
        <end position="166"/>
    </location>
</feature>
<feature type="domain" description="Acyltransferase 3" evidence="3">
    <location>
        <begin position="14"/>
        <end position="418"/>
    </location>
</feature>
<keyword evidence="5" id="KW-1185">Reference proteome</keyword>
<keyword evidence="2" id="KW-1133">Transmembrane helix</keyword>
<keyword evidence="2" id="KW-0812">Transmembrane</keyword>
<dbReference type="InterPro" id="IPR050623">
    <property type="entry name" value="Glucan_succinyl_AcylTrfase"/>
</dbReference>
<feature type="transmembrane region" description="Helical" evidence="2">
    <location>
        <begin position="187"/>
        <end position="209"/>
    </location>
</feature>
<dbReference type="Pfam" id="PF01757">
    <property type="entry name" value="Acyl_transf_3"/>
    <property type="match status" value="1"/>
</dbReference>
<reference evidence="4 5" key="1">
    <citation type="submission" date="2016-04" db="EMBL/GenBank/DDBJ databases">
        <title>A degradative enzymes factory behind the ericoid mycorrhizal symbiosis.</title>
        <authorList>
            <consortium name="DOE Joint Genome Institute"/>
            <person name="Martino E."/>
            <person name="Morin E."/>
            <person name="Grelet G."/>
            <person name="Kuo A."/>
            <person name="Kohler A."/>
            <person name="Daghino S."/>
            <person name="Barry K."/>
            <person name="Choi C."/>
            <person name="Cichocki N."/>
            <person name="Clum A."/>
            <person name="Copeland A."/>
            <person name="Hainaut M."/>
            <person name="Haridas S."/>
            <person name="Labutti K."/>
            <person name="Lindquist E."/>
            <person name="Lipzen A."/>
            <person name="Khouja H.-R."/>
            <person name="Murat C."/>
            <person name="Ohm R."/>
            <person name="Olson A."/>
            <person name="Spatafora J."/>
            <person name="Veneault-Fourrey C."/>
            <person name="Henrissat B."/>
            <person name="Grigoriev I."/>
            <person name="Martin F."/>
            <person name="Perotto S."/>
        </authorList>
    </citation>
    <scope>NUCLEOTIDE SEQUENCE [LARGE SCALE GENOMIC DNA]</scope>
    <source>
        <strain evidence="4 5">F</strain>
    </source>
</reference>
<dbReference type="Proteomes" id="UP000235786">
    <property type="component" value="Unassembled WGS sequence"/>
</dbReference>
<feature type="region of interest" description="Disordered" evidence="1">
    <location>
        <begin position="249"/>
        <end position="274"/>
    </location>
</feature>
<keyword evidence="2" id="KW-0472">Membrane</keyword>
<sequence length="448" mass="50253">METSPTPPPPPRRHDLDNLRTFLIVFVAIHHTSIAYGGHGGWPFHSSCFHSDLTPVILPFEAVAQSCGMGLFFWISGRMSAHSLSHTTASKFVKRKLLRLGLPTVFYTVFVNPLVCAWTLERWDWETAWGELLQYWTDIRGVRGVVWYTAVLLVLDSCTALVVSITHRRRIALKDSSSSKYDWHRHFYRALSIWGWLLVATVSFFVRIWCPVGTNVEPLSVQPAYLTQYIFAYTLGFLSLQQGEERFTGPFDSQHTPSTSNLPADTDTEAEGQHIPTKVEETRTALPLRRALVISFLTLNLCAIIPKLWAHVSGNPINHADDTGKGGLNASALTYAFWNEFSFIVLGPSVMHHFGRFHNSPAKSWLWQPRFSYGAYLLHPLLSVGVEVLVDGVLCRGGRGVCAGDVWWWRLLVGPLVFTTIVGYLNAILAFVAARGLVGYVPGMKRVL</sequence>
<evidence type="ECO:0000259" key="3">
    <source>
        <dbReference type="Pfam" id="PF01757"/>
    </source>
</evidence>
<feature type="transmembrane region" description="Helical" evidence="2">
    <location>
        <begin position="221"/>
        <end position="240"/>
    </location>
</feature>
<feature type="transmembrane region" description="Helical" evidence="2">
    <location>
        <begin position="291"/>
        <end position="312"/>
    </location>
</feature>
<dbReference type="OrthoDB" id="4141464at2759"/>